<proteinExistence type="inferred from homology"/>
<dbReference type="GO" id="GO:0015123">
    <property type="term" value="F:acetate transmembrane transporter activity"/>
    <property type="evidence" value="ECO:0007669"/>
    <property type="project" value="TreeGrafter"/>
</dbReference>
<dbReference type="OrthoDB" id="3648309at2759"/>
<evidence type="ECO:0000313" key="8">
    <source>
        <dbReference type="EMBL" id="CDK28324.1"/>
    </source>
</evidence>
<sequence length="259" mass="28028">MTDITATHSGETAANPAATPDSEKGTPIVQQPEIFYNPPSTANLATGYFPAPTRKFANPVPAGMSVMATTLFTLGLILCRAHSVDNLIILGSTFYFSAGLIQIIAGIWCIVVENTFAAALLLSLGGFWAGIGGIATNDFGAQSAYDSDTFASAFGLFLSAWTVFDFLLWTCTFRSTIPLFCTTFCLWFFMLLWTISIFGTHPNVETAAGVFAFLTSCGGYYAVYEGLTSEENSYARIPKSKRFLMPYAYNAEKAEKSLV</sequence>
<evidence type="ECO:0000256" key="3">
    <source>
        <dbReference type="ARBA" id="ARBA00022692"/>
    </source>
</evidence>
<feature type="transmembrane region" description="Helical" evidence="7">
    <location>
        <begin position="116"/>
        <end position="137"/>
    </location>
</feature>
<dbReference type="AlphaFoldDB" id="W6MNS7"/>
<evidence type="ECO:0000256" key="6">
    <source>
        <dbReference type="SAM" id="MobiDB-lite"/>
    </source>
</evidence>
<dbReference type="RefSeq" id="XP_022460314.1">
    <property type="nucleotide sequence ID" value="XM_022601027.1"/>
</dbReference>
<comment type="similarity">
    <text evidence="2">Belongs to the acetate uptake transporter (AceTr) (TC 2.A.96) family.</text>
</comment>
<dbReference type="InterPro" id="IPR051633">
    <property type="entry name" value="AceTr"/>
</dbReference>
<evidence type="ECO:0000256" key="4">
    <source>
        <dbReference type="ARBA" id="ARBA00022989"/>
    </source>
</evidence>
<dbReference type="InterPro" id="IPR000791">
    <property type="entry name" value="Gpr1/Fun34/SatP-like"/>
</dbReference>
<gene>
    <name evidence="8" type="ORF">KUCA_T00004306001</name>
</gene>
<dbReference type="HOGENOM" id="CLU_051062_0_1_1"/>
<feature type="transmembrane region" description="Helical" evidence="7">
    <location>
        <begin position="60"/>
        <end position="79"/>
    </location>
</feature>
<feature type="transmembrane region" description="Helical" evidence="7">
    <location>
        <begin position="86"/>
        <end position="110"/>
    </location>
</feature>
<dbReference type="EMBL" id="HG793129">
    <property type="protein sequence ID" value="CDK28324.1"/>
    <property type="molecule type" value="Genomic_DNA"/>
</dbReference>
<evidence type="ECO:0000313" key="9">
    <source>
        <dbReference type="Proteomes" id="UP000019384"/>
    </source>
</evidence>
<dbReference type="Proteomes" id="UP000019384">
    <property type="component" value="Unassembled WGS sequence"/>
</dbReference>
<reference evidence="8" key="1">
    <citation type="submission" date="2013-12" db="EMBL/GenBank/DDBJ databases">
        <authorList>
            <person name="Genoscope - CEA"/>
        </authorList>
    </citation>
    <scope>NUCLEOTIDE SEQUENCE</scope>
    <source>
        <strain evidence="8">CBS 1993</strain>
    </source>
</reference>
<name>W6MNS7_9ASCO</name>
<feature type="compositionally biased region" description="Polar residues" evidence="6">
    <location>
        <begin position="1"/>
        <end position="12"/>
    </location>
</feature>
<dbReference type="GeneID" id="34521702"/>
<evidence type="ECO:0000256" key="2">
    <source>
        <dbReference type="ARBA" id="ARBA00005587"/>
    </source>
</evidence>
<evidence type="ECO:0000256" key="1">
    <source>
        <dbReference type="ARBA" id="ARBA00004141"/>
    </source>
</evidence>
<evidence type="ECO:0000256" key="7">
    <source>
        <dbReference type="SAM" id="Phobius"/>
    </source>
</evidence>
<protein>
    <submittedName>
        <fullName evidence="8">Uncharacterized protein</fullName>
    </submittedName>
</protein>
<dbReference type="STRING" id="1382522.W6MNS7"/>
<keyword evidence="3 7" id="KW-0812">Transmembrane</keyword>
<dbReference type="GO" id="GO:0005886">
    <property type="term" value="C:plasma membrane"/>
    <property type="evidence" value="ECO:0007669"/>
    <property type="project" value="TreeGrafter"/>
</dbReference>
<feature type="transmembrane region" description="Helical" evidence="7">
    <location>
        <begin position="207"/>
        <end position="224"/>
    </location>
</feature>
<keyword evidence="5 7" id="KW-0472">Membrane</keyword>
<dbReference type="PANTHER" id="PTHR31123">
    <property type="entry name" value="ACCUMULATION OF DYADS PROTEIN 2-RELATED"/>
    <property type="match status" value="1"/>
</dbReference>
<feature type="transmembrane region" description="Helical" evidence="7">
    <location>
        <begin position="149"/>
        <end position="169"/>
    </location>
</feature>
<feature type="region of interest" description="Disordered" evidence="6">
    <location>
        <begin position="1"/>
        <end position="24"/>
    </location>
</feature>
<accession>W6MNS7</accession>
<organism evidence="8 9">
    <name type="scientific">Kuraishia capsulata CBS 1993</name>
    <dbReference type="NCBI Taxonomy" id="1382522"/>
    <lineage>
        <taxon>Eukaryota</taxon>
        <taxon>Fungi</taxon>
        <taxon>Dikarya</taxon>
        <taxon>Ascomycota</taxon>
        <taxon>Saccharomycotina</taxon>
        <taxon>Pichiomycetes</taxon>
        <taxon>Pichiales</taxon>
        <taxon>Pichiaceae</taxon>
        <taxon>Kuraishia</taxon>
    </lineage>
</organism>
<keyword evidence="4 7" id="KW-1133">Transmembrane helix</keyword>
<evidence type="ECO:0000256" key="5">
    <source>
        <dbReference type="ARBA" id="ARBA00023136"/>
    </source>
</evidence>
<dbReference type="PANTHER" id="PTHR31123:SF1">
    <property type="entry name" value="ACCUMULATION OF DYADS PROTEIN 2-RELATED"/>
    <property type="match status" value="1"/>
</dbReference>
<keyword evidence="9" id="KW-1185">Reference proteome</keyword>
<comment type="subcellular location">
    <subcellularLocation>
        <location evidence="1">Membrane</location>
        <topology evidence="1">Multi-pass membrane protein</topology>
    </subcellularLocation>
</comment>
<reference evidence="8" key="2">
    <citation type="submission" date="2014-02" db="EMBL/GenBank/DDBJ databases">
        <title>Complete DNA sequence of /Kuraishia capsulata/ illustrates novel genomic features among budding yeasts (/Saccharomycotina/).</title>
        <authorList>
            <person name="Morales L."/>
            <person name="Noel B."/>
            <person name="Porcel B."/>
            <person name="Marcet-Houben M."/>
            <person name="Hullo M-F."/>
            <person name="Sacerdot C."/>
            <person name="Tekaia F."/>
            <person name="Leh-Louis V."/>
            <person name="Despons L."/>
            <person name="Khanna V."/>
            <person name="Aury J-M."/>
            <person name="Barbe V."/>
            <person name="Couloux A."/>
            <person name="Labadie K."/>
            <person name="Pelletier E."/>
            <person name="Souciet J-L."/>
            <person name="Boekhout T."/>
            <person name="Gabaldon T."/>
            <person name="Wincker P."/>
            <person name="Dujon B."/>
        </authorList>
    </citation>
    <scope>NUCLEOTIDE SEQUENCE</scope>
    <source>
        <strain evidence="8">CBS 1993</strain>
    </source>
</reference>
<feature type="transmembrane region" description="Helical" evidence="7">
    <location>
        <begin position="175"/>
        <end position="195"/>
    </location>
</feature>
<dbReference type="Pfam" id="PF01184">
    <property type="entry name" value="Gpr1_Fun34_YaaH"/>
    <property type="match status" value="1"/>
</dbReference>